<dbReference type="AlphaFoldDB" id="A0A074ZGT0"/>
<dbReference type="GeneID" id="20320517"/>
<dbReference type="Proteomes" id="UP000054324">
    <property type="component" value="Unassembled WGS sequence"/>
</dbReference>
<organism evidence="1 2">
    <name type="scientific">Opisthorchis viverrini</name>
    <name type="common">Southeast Asian liver fluke</name>
    <dbReference type="NCBI Taxonomy" id="6198"/>
    <lineage>
        <taxon>Eukaryota</taxon>
        <taxon>Metazoa</taxon>
        <taxon>Spiralia</taxon>
        <taxon>Lophotrochozoa</taxon>
        <taxon>Platyhelminthes</taxon>
        <taxon>Trematoda</taxon>
        <taxon>Digenea</taxon>
        <taxon>Opisthorchiida</taxon>
        <taxon>Opisthorchiata</taxon>
        <taxon>Opisthorchiidae</taxon>
        <taxon>Opisthorchis</taxon>
    </lineage>
</organism>
<reference evidence="1 2" key="1">
    <citation type="submission" date="2013-11" db="EMBL/GenBank/DDBJ databases">
        <title>Opisthorchis viverrini - life in the bile duct.</title>
        <authorList>
            <person name="Young N.D."/>
            <person name="Nagarajan N."/>
            <person name="Lin S.J."/>
            <person name="Korhonen P.K."/>
            <person name="Jex A.R."/>
            <person name="Hall R.S."/>
            <person name="Safavi-Hemami H."/>
            <person name="Kaewkong W."/>
            <person name="Bertrand D."/>
            <person name="Gao S."/>
            <person name="Seet Q."/>
            <person name="Wongkham S."/>
            <person name="Teh B.T."/>
            <person name="Wongkham C."/>
            <person name="Intapan P.M."/>
            <person name="Maleewong W."/>
            <person name="Yang X."/>
            <person name="Hu M."/>
            <person name="Wang Z."/>
            <person name="Hofmann A."/>
            <person name="Sternberg P.W."/>
            <person name="Tan P."/>
            <person name="Wang J."/>
            <person name="Gasser R.B."/>
        </authorList>
    </citation>
    <scope>NUCLEOTIDE SEQUENCE [LARGE SCALE GENOMIC DNA]</scope>
</reference>
<dbReference type="KEGG" id="ovi:T265_06335"/>
<dbReference type="STRING" id="6198.A0A074ZGT0"/>
<evidence type="ECO:0000313" key="1">
    <source>
        <dbReference type="EMBL" id="KER26418.1"/>
    </source>
</evidence>
<dbReference type="EMBL" id="KL596748">
    <property type="protein sequence ID" value="KER26418.1"/>
    <property type="molecule type" value="Genomic_DNA"/>
</dbReference>
<gene>
    <name evidence="1" type="ORF">T265_06335</name>
</gene>
<accession>A0A074ZGT0</accession>
<proteinExistence type="predicted"/>
<sequence>MFQPLRYSRCRLETSKPRDSAGFQVSLPQNRICLRMSVFHQFRAIWFQLVHKVDGNSGDAPTRWAPREAKPLAGCRGVFSNIMSSALQADLKAASFSKFLLNLYSASITLMVCELPHCCMGFRQTADQSDEGLNSRHVQIVGTIFEISQYIFIKETSHKVAEKSWTADDRFRPSWGSSGRRSFRVSVNLMFYFNPNYTFFEKYTHSQINLVFTRDSTESLVYDIL</sequence>
<dbReference type="RefSeq" id="XP_009169832.1">
    <property type="nucleotide sequence ID" value="XM_009171568.1"/>
</dbReference>
<keyword evidence="2" id="KW-1185">Reference proteome</keyword>
<dbReference type="CTD" id="20320517"/>
<dbReference type="OrthoDB" id="431720at2759"/>
<evidence type="ECO:0000313" key="2">
    <source>
        <dbReference type="Proteomes" id="UP000054324"/>
    </source>
</evidence>
<protein>
    <submittedName>
        <fullName evidence="1">Uncharacterized protein</fullName>
    </submittedName>
</protein>
<name>A0A074ZGT0_OPIVI</name>